<proteinExistence type="predicted"/>
<feature type="transmembrane region" description="Helical" evidence="1">
    <location>
        <begin position="64"/>
        <end position="85"/>
    </location>
</feature>
<feature type="chain" id="PRO_5030807295" evidence="2">
    <location>
        <begin position="18"/>
        <end position="108"/>
    </location>
</feature>
<keyword evidence="1" id="KW-0812">Transmembrane</keyword>
<gene>
    <name evidence="3" type="ORF">ASEP1449_LOCUS15387</name>
</gene>
<sequence length="108" mass="11954">MFLLFLIICPFFLSMYDYYILQNHRMGWDGHELAIVGTATGAYGVANGALGKGWVKSFIHRQPVAAFSVALGCLGILLPLTVIPLRRKLGLPTNQYDAHYPGTVFPKI</sequence>
<keyword evidence="1" id="KW-1133">Transmembrane helix</keyword>
<evidence type="ECO:0000256" key="1">
    <source>
        <dbReference type="SAM" id="Phobius"/>
    </source>
</evidence>
<feature type="signal peptide" evidence="2">
    <location>
        <begin position="1"/>
        <end position="17"/>
    </location>
</feature>
<keyword evidence="1" id="KW-0472">Membrane</keyword>
<evidence type="ECO:0000313" key="3">
    <source>
        <dbReference type="EMBL" id="CAD9823553.1"/>
    </source>
</evidence>
<protein>
    <submittedName>
        <fullName evidence="3">Uncharacterized protein</fullName>
    </submittedName>
</protein>
<reference evidence="3" key="1">
    <citation type="submission" date="2021-01" db="EMBL/GenBank/DDBJ databases">
        <authorList>
            <person name="Corre E."/>
            <person name="Pelletier E."/>
            <person name="Niang G."/>
            <person name="Scheremetjew M."/>
            <person name="Finn R."/>
            <person name="Kale V."/>
            <person name="Holt S."/>
            <person name="Cochrane G."/>
            <person name="Meng A."/>
            <person name="Brown T."/>
            <person name="Cohen L."/>
        </authorList>
    </citation>
    <scope>NUCLEOTIDE SEQUENCE</scope>
    <source>
        <strain evidence="3">CCMP2084</strain>
    </source>
</reference>
<organism evidence="3">
    <name type="scientific">Attheya septentrionalis</name>
    <dbReference type="NCBI Taxonomy" id="420275"/>
    <lineage>
        <taxon>Eukaryota</taxon>
        <taxon>Sar</taxon>
        <taxon>Stramenopiles</taxon>
        <taxon>Ochrophyta</taxon>
        <taxon>Bacillariophyta</taxon>
        <taxon>Coscinodiscophyceae</taxon>
        <taxon>Chaetocerotophycidae</taxon>
        <taxon>Chaetocerotales</taxon>
        <taxon>Attheyaceae</taxon>
        <taxon>Attheya</taxon>
    </lineage>
</organism>
<keyword evidence="2" id="KW-0732">Signal</keyword>
<accession>A0A7S2UP36</accession>
<name>A0A7S2UP36_9STRA</name>
<dbReference type="EMBL" id="HBHQ01022723">
    <property type="protein sequence ID" value="CAD9823553.1"/>
    <property type="molecule type" value="Transcribed_RNA"/>
</dbReference>
<evidence type="ECO:0000256" key="2">
    <source>
        <dbReference type="SAM" id="SignalP"/>
    </source>
</evidence>
<dbReference type="AlphaFoldDB" id="A0A7S2UP36"/>